<gene>
    <name evidence="5" type="primary">ispH</name>
    <name evidence="6" type="ORF">O3I_014235</name>
</gene>
<feature type="binding site" evidence="5">
    <location>
        <position position="234"/>
    </location>
    <ligand>
        <name>(2E)-4-hydroxy-3-methylbut-2-enyl diphosphate</name>
        <dbReference type="ChEBI" id="CHEBI:128753"/>
    </ligand>
</feature>
<feature type="binding site" evidence="5">
    <location>
        <position position="235"/>
    </location>
    <ligand>
        <name>isopentenyl diphosphate</name>
        <dbReference type="ChEBI" id="CHEBI:128769"/>
    </ligand>
</feature>
<keyword evidence="5" id="KW-0414">Isoprene biosynthesis</keyword>
<dbReference type="GO" id="GO:0050992">
    <property type="term" value="P:dimethylallyl diphosphate biosynthetic process"/>
    <property type="evidence" value="ECO:0007669"/>
    <property type="project" value="UniProtKB-UniRule"/>
</dbReference>
<dbReference type="Pfam" id="PF02401">
    <property type="entry name" value="LYTB"/>
    <property type="match status" value="1"/>
</dbReference>
<feature type="binding site" evidence="5">
    <location>
        <position position="107"/>
    </location>
    <ligand>
        <name>[4Fe-4S] cluster</name>
        <dbReference type="ChEBI" id="CHEBI:49883"/>
    </ligand>
</feature>
<keyword evidence="7" id="KW-1185">Reference proteome</keyword>
<feature type="binding site" evidence="5">
    <location>
        <position position="234"/>
    </location>
    <ligand>
        <name>isopentenyl diphosphate</name>
        <dbReference type="ChEBI" id="CHEBI:128769"/>
    </ligand>
</feature>
<feature type="binding site" evidence="5">
    <location>
        <position position="233"/>
    </location>
    <ligand>
        <name>dimethylallyl diphosphate</name>
        <dbReference type="ChEBI" id="CHEBI:57623"/>
    </ligand>
</feature>
<dbReference type="KEGG" id="nbr:O3I_014235"/>
<organism evidence="6 7">
    <name type="scientific">Nocardia brasiliensis (strain ATCC 700358 / HUJEG-1)</name>
    <dbReference type="NCBI Taxonomy" id="1133849"/>
    <lineage>
        <taxon>Bacteria</taxon>
        <taxon>Bacillati</taxon>
        <taxon>Actinomycetota</taxon>
        <taxon>Actinomycetes</taxon>
        <taxon>Mycobacteriales</taxon>
        <taxon>Nocardiaceae</taxon>
        <taxon>Nocardia</taxon>
    </lineage>
</organism>
<dbReference type="EC" id="1.17.7.4" evidence="5"/>
<evidence type="ECO:0000256" key="2">
    <source>
        <dbReference type="ARBA" id="ARBA00022723"/>
    </source>
</evidence>
<evidence type="ECO:0000256" key="5">
    <source>
        <dbReference type="HAMAP-Rule" id="MF_00191"/>
    </source>
</evidence>
<feature type="binding site" evidence="5">
    <location>
        <position position="85"/>
    </location>
    <ligand>
        <name>dimethylallyl diphosphate</name>
        <dbReference type="ChEBI" id="CHEBI:57623"/>
    </ligand>
</feature>
<feature type="active site" description="Proton donor" evidence="5">
    <location>
        <position position="137"/>
    </location>
</feature>
<dbReference type="GO" id="GO:0046872">
    <property type="term" value="F:metal ion binding"/>
    <property type="evidence" value="ECO:0007669"/>
    <property type="project" value="UniProtKB-KW"/>
</dbReference>
<feature type="binding site" evidence="5">
    <location>
        <position position="205"/>
    </location>
    <ligand>
        <name>[4Fe-4S] cluster</name>
        <dbReference type="ChEBI" id="CHEBI:49883"/>
    </ligand>
</feature>
<keyword evidence="4 5" id="KW-0411">Iron-sulfur</keyword>
<evidence type="ECO:0000313" key="6">
    <source>
        <dbReference type="EMBL" id="AFU00808.1"/>
    </source>
</evidence>
<feature type="binding site" evidence="5">
    <location>
        <position position="235"/>
    </location>
    <ligand>
        <name>(2E)-4-hydroxy-3-methylbut-2-enyl diphosphate</name>
        <dbReference type="ChEBI" id="CHEBI:128753"/>
    </ligand>
</feature>
<dbReference type="GO" id="GO:0051539">
    <property type="term" value="F:4 iron, 4 sulfur cluster binding"/>
    <property type="evidence" value="ECO:0007669"/>
    <property type="project" value="UniProtKB-UniRule"/>
</dbReference>
<dbReference type="STRING" id="1133849.O3I_014235"/>
<dbReference type="NCBIfam" id="TIGR00216">
    <property type="entry name" value="ispH_lytB"/>
    <property type="match status" value="1"/>
</dbReference>
<sequence length="323" mass="34310">MTTASCWRPRTILLAAPRSFCAGVDRAIDTVERLLAAPDRQGPVYVRKQIVHNTHVVAELTTRGAVFVDDLDEVPLGATVVFSAHGVSPAVRAQAARRDLRVVDATCPLVTKVHAEARRFAARGYTIVLIGHADHEEVEGTAGESPGSTVVIESPEQAAALQVPDESKVAYLTQTTLSVEETQKTIDALRQRFPQLHGPAAADICYASTNRQHAVEAVAERSDLVLVVGSANSSNSQRMVDVARRRGVPAYLIEDASEISSEWLTTATTIGLSAGASAPAALVTAVIAALCAWGPVTVQENVTATEDLVFAVPATVRHLTVPE</sequence>
<keyword evidence="3 5" id="KW-0408">Iron</keyword>
<keyword evidence="1 5" id="KW-0004">4Fe-4S</keyword>
<dbReference type="AlphaFoldDB" id="K0EML9"/>
<accession>K0EML9</accession>
<keyword evidence="2 5" id="KW-0479">Metal-binding</keyword>
<dbReference type="NCBIfam" id="NF002190">
    <property type="entry name" value="PRK01045.1-4"/>
    <property type="match status" value="1"/>
</dbReference>
<comment type="cofactor">
    <cofactor evidence="5">
        <name>[4Fe-4S] cluster</name>
        <dbReference type="ChEBI" id="CHEBI:49883"/>
    </cofactor>
    <text evidence="5">Binds 1 [4Fe-4S] cluster per subunit.</text>
</comment>
<feature type="binding site" evidence="5">
    <location>
        <position position="52"/>
    </location>
    <ligand>
        <name>isopentenyl diphosphate</name>
        <dbReference type="ChEBI" id="CHEBI:128769"/>
    </ligand>
</feature>
<feature type="binding site" evidence="5">
    <location>
        <position position="277"/>
    </location>
    <ligand>
        <name>dimethylallyl diphosphate</name>
        <dbReference type="ChEBI" id="CHEBI:57623"/>
    </ligand>
</feature>
<dbReference type="UniPathway" id="UPA00059">
    <property type="reaction ID" value="UER00105"/>
</dbReference>
<dbReference type="eggNOG" id="COG0761">
    <property type="taxonomic scope" value="Bacteria"/>
</dbReference>
<dbReference type="Gene3D" id="3.40.1010.20">
    <property type="entry name" value="4-hydroxy-3-methylbut-2-enyl diphosphate reductase, catalytic domain"/>
    <property type="match status" value="2"/>
</dbReference>
<feature type="binding site" evidence="5">
    <location>
        <position position="135"/>
    </location>
    <ligand>
        <name>(2E)-4-hydroxy-3-methylbut-2-enyl diphosphate</name>
        <dbReference type="ChEBI" id="CHEBI:128753"/>
    </ligand>
</feature>
<dbReference type="HAMAP" id="MF_00191">
    <property type="entry name" value="IspH"/>
    <property type="match status" value="1"/>
</dbReference>
<name>K0EML9_NOCB7</name>
<comment type="pathway">
    <text evidence="5">Isoprenoid biosynthesis; isopentenyl diphosphate biosynthesis via DXP pathway; isopentenyl diphosphate from 1-deoxy-D-xylulose 5-phosphate: step 6/6.</text>
</comment>
<dbReference type="InterPro" id="IPR003451">
    <property type="entry name" value="LytB/IspH"/>
</dbReference>
<feature type="binding site" evidence="5">
    <location>
        <position position="52"/>
    </location>
    <ligand>
        <name>(2E)-4-hydroxy-3-methylbut-2-enyl diphosphate</name>
        <dbReference type="ChEBI" id="CHEBI:128753"/>
    </ligand>
</feature>
<dbReference type="HOGENOM" id="CLU_027486_1_0_11"/>
<dbReference type="EMBL" id="CP003876">
    <property type="protein sequence ID" value="AFU00808.1"/>
    <property type="molecule type" value="Genomic_DNA"/>
</dbReference>
<evidence type="ECO:0000313" key="7">
    <source>
        <dbReference type="Proteomes" id="UP000006304"/>
    </source>
</evidence>
<dbReference type="Gene3D" id="3.40.50.11270">
    <property type="match status" value="1"/>
</dbReference>
<dbReference type="Proteomes" id="UP000006304">
    <property type="component" value="Chromosome"/>
</dbReference>
<dbReference type="GO" id="GO:0019288">
    <property type="term" value="P:isopentenyl diphosphate biosynthetic process, methylerythritol 4-phosphate pathway"/>
    <property type="evidence" value="ECO:0007669"/>
    <property type="project" value="UniProtKB-UniRule"/>
</dbReference>
<feature type="binding site" evidence="5">
    <location>
        <position position="234"/>
    </location>
    <ligand>
        <name>dimethylallyl diphosphate</name>
        <dbReference type="ChEBI" id="CHEBI:57623"/>
    </ligand>
</feature>
<comment type="catalytic activity">
    <reaction evidence="5">
        <text>dimethylallyl diphosphate + 2 oxidized [2Fe-2S]-[ferredoxin] + H2O = (2E)-4-hydroxy-3-methylbut-2-enyl diphosphate + 2 reduced [2Fe-2S]-[ferredoxin] + 2 H(+)</text>
        <dbReference type="Rhea" id="RHEA:24825"/>
        <dbReference type="Rhea" id="RHEA-COMP:10000"/>
        <dbReference type="Rhea" id="RHEA-COMP:10001"/>
        <dbReference type="ChEBI" id="CHEBI:15377"/>
        <dbReference type="ChEBI" id="CHEBI:15378"/>
        <dbReference type="ChEBI" id="CHEBI:33737"/>
        <dbReference type="ChEBI" id="CHEBI:33738"/>
        <dbReference type="ChEBI" id="CHEBI:57623"/>
        <dbReference type="ChEBI" id="CHEBI:128753"/>
        <dbReference type="EC" id="1.17.7.4"/>
    </reaction>
</comment>
<feature type="binding site" evidence="5">
    <location>
        <position position="85"/>
    </location>
    <ligand>
        <name>(2E)-4-hydroxy-3-methylbut-2-enyl diphosphate</name>
        <dbReference type="ChEBI" id="CHEBI:128753"/>
    </ligand>
</feature>
<feature type="binding site" evidence="5">
    <location>
        <position position="85"/>
    </location>
    <ligand>
        <name>isopentenyl diphosphate</name>
        <dbReference type="ChEBI" id="CHEBI:128769"/>
    </ligand>
</feature>
<evidence type="ECO:0000256" key="1">
    <source>
        <dbReference type="ARBA" id="ARBA00022485"/>
    </source>
</evidence>
<dbReference type="UniPathway" id="UPA00056">
    <property type="reaction ID" value="UER00097"/>
</dbReference>
<feature type="binding site" evidence="5">
    <location>
        <position position="135"/>
    </location>
    <ligand>
        <name>isopentenyl diphosphate</name>
        <dbReference type="ChEBI" id="CHEBI:128769"/>
    </ligand>
</feature>
<dbReference type="CDD" id="cd13944">
    <property type="entry name" value="lytB_ispH"/>
    <property type="match status" value="1"/>
</dbReference>
<reference evidence="6 7" key="1">
    <citation type="journal article" date="2012" name="J. Bacteriol.">
        <title>Complete genome sequence of Nocardia brasiliensis HUJEG-1.</title>
        <authorList>
            <person name="Vera-Cabrera L."/>
            <person name="Ortiz-Lopez R."/>
            <person name="Elizondo-Gonzalez R."/>
            <person name="Perez-Maya A.A."/>
            <person name="Ocampo-Candiani J."/>
        </authorList>
    </citation>
    <scope>NUCLEOTIDE SEQUENCE [LARGE SCALE GENOMIC DNA]</scope>
    <source>
        <strain evidence="7">ATCC 700358</strain>
    </source>
</reference>
<comment type="similarity">
    <text evidence="5">Belongs to the IspH family.</text>
</comment>
<evidence type="ECO:0000256" key="4">
    <source>
        <dbReference type="ARBA" id="ARBA00023014"/>
    </source>
</evidence>
<dbReference type="PANTHER" id="PTHR30426:SF0">
    <property type="entry name" value="4-HYDROXY-3-METHYLBUT-2-ENYL DIPHOSPHATE REDUCTASE"/>
    <property type="match status" value="1"/>
</dbReference>
<feature type="binding site" evidence="5">
    <location>
        <position position="52"/>
    </location>
    <ligand>
        <name>dimethylallyl diphosphate</name>
        <dbReference type="ChEBI" id="CHEBI:57623"/>
    </ligand>
</feature>
<feature type="binding site" evidence="5">
    <location>
        <position position="175"/>
    </location>
    <ligand>
        <name>(2E)-4-hydroxy-3-methylbut-2-enyl diphosphate</name>
        <dbReference type="ChEBI" id="CHEBI:128753"/>
    </ligand>
</feature>
<comment type="pathway">
    <text evidence="5">Isoprenoid biosynthesis; dimethylallyl diphosphate biosynthesis; dimethylallyl diphosphate from (2E)-4-hydroxy-3-methylbutenyl diphosphate: step 1/1.</text>
</comment>
<feature type="binding site" evidence="5">
    <location>
        <position position="277"/>
    </location>
    <ligand>
        <name>isopentenyl diphosphate</name>
        <dbReference type="ChEBI" id="CHEBI:128769"/>
    </ligand>
</feature>
<comment type="function">
    <text evidence="5">Catalyzes the conversion of 1-hydroxy-2-methyl-2-(E)-butenyl 4-diphosphate (HMBPP) into a mixture of isopentenyl diphosphate (IPP) and dimethylallyl diphosphate (DMAPP). Acts in the terminal step of the DOXP/MEP pathway for isoprenoid precursor biosynthesis.</text>
</comment>
<feature type="binding site" evidence="5">
    <location>
        <position position="235"/>
    </location>
    <ligand>
        <name>dimethylallyl diphosphate</name>
        <dbReference type="ChEBI" id="CHEBI:57623"/>
    </ligand>
</feature>
<dbReference type="GO" id="GO:0051745">
    <property type="term" value="F:4-hydroxy-3-methylbut-2-enyl diphosphate reductase activity"/>
    <property type="evidence" value="ECO:0007669"/>
    <property type="project" value="UniProtKB-UniRule"/>
</dbReference>
<feature type="binding site" evidence="5">
    <location>
        <position position="277"/>
    </location>
    <ligand>
        <name>(2E)-4-hydroxy-3-methylbut-2-enyl diphosphate</name>
        <dbReference type="ChEBI" id="CHEBI:128753"/>
    </ligand>
</feature>
<feature type="binding site" evidence="5">
    <location>
        <position position="233"/>
    </location>
    <ligand>
        <name>(2E)-4-hydroxy-3-methylbut-2-enyl diphosphate</name>
        <dbReference type="ChEBI" id="CHEBI:128753"/>
    </ligand>
</feature>
<dbReference type="GO" id="GO:0016114">
    <property type="term" value="P:terpenoid biosynthetic process"/>
    <property type="evidence" value="ECO:0007669"/>
    <property type="project" value="UniProtKB-UniRule"/>
</dbReference>
<evidence type="ECO:0000256" key="3">
    <source>
        <dbReference type="ARBA" id="ARBA00023004"/>
    </source>
</evidence>
<feature type="binding site" evidence="5">
    <location>
        <position position="233"/>
    </location>
    <ligand>
        <name>isopentenyl diphosphate</name>
        <dbReference type="ChEBI" id="CHEBI:128769"/>
    </ligand>
</feature>
<dbReference type="PANTHER" id="PTHR30426">
    <property type="entry name" value="4-HYDROXY-3-METHYLBUT-2-ENYL DIPHOSPHATE REDUCTASE"/>
    <property type="match status" value="1"/>
</dbReference>
<feature type="binding site" evidence="5">
    <location>
        <position position="21"/>
    </location>
    <ligand>
        <name>[4Fe-4S] cluster</name>
        <dbReference type="ChEBI" id="CHEBI:49883"/>
    </ligand>
</feature>
<protein>
    <recommendedName>
        <fullName evidence="5">4-hydroxy-3-methylbut-2-enyl diphosphate reductase</fullName>
        <shortName evidence="5">HMBPP reductase</shortName>
        <ecNumber evidence="5">1.17.7.4</ecNumber>
    </recommendedName>
</protein>
<dbReference type="RefSeq" id="WP_014983663.1">
    <property type="nucleotide sequence ID" value="NC_018681.1"/>
</dbReference>
<feature type="binding site" evidence="5">
    <location>
        <position position="135"/>
    </location>
    <ligand>
        <name>dimethylallyl diphosphate</name>
        <dbReference type="ChEBI" id="CHEBI:57623"/>
    </ligand>
</feature>
<proteinExistence type="inferred from homology"/>
<comment type="catalytic activity">
    <reaction evidence="5">
        <text>isopentenyl diphosphate + 2 oxidized [2Fe-2S]-[ferredoxin] + H2O = (2E)-4-hydroxy-3-methylbut-2-enyl diphosphate + 2 reduced [2Fe-2S]-[ferredoxin] + 2 H(+)</text>
        <dbReference type="Rhea" id="RHEA:24488"/>
        <dbReference type="Rhea" id="RHEA-COMP:10000"/>
        <dbReference type="Rhea" id="RHEA-COMP:10001"/>
        <dbReference type="ChEBI" id="CHEBI:15377"/>
        <dbReference type="ChEBI" id="CHEBI:15378"/>
        <dbReference type="ChEBI" id="CHEBI:33737"/>
        <dbReference type="ChEBI" id="CHEBI:33738"/>
        <dbReference type="ChEBI" id="CHEBI:128753"/>
        <dbReference type="ChEBI" id="CHEBI:128769"/>
        <dbReference type="EC" id="1.17.7.4"/>
    </reaction>
</comment>
<keyword evidence="5" id="KW-0560">Oxidoreductase</keyword>